<evidence type="ECO:0000256" key="8">
    <source>
        <dbReference type="ARBA" id="ARBA00037841"/>
    </source>
</evidence>
<dbReference type="PANTHER" id="PTHR21625:SF0">
    <property type="entry name" value="DYNEIN REGULATORY COMPLEX SUBUNIT 2"/>
    <property type="match status" value="1"/>
</dbReference>
<keyword evidence="6" id="KW-0206">Cytoskeleton</keyword>
<evidence type="ECO:0000256" key="6">
    <source>
        <dbReference type="ARBA" id="ARBA00023212"/>
    </source>
</evidence>
<sequence>MAPKKPPKKKKSLTEEEKKIKADLIAFQAEEMRKKKIRDRRTKIKQAMVDEARRSKTSMLEIHKAWRKIMRIAKVEELRNDIVWLSAKHVHQVEGKDHTIATFQRTLDEAEAQHQNVQTKHFTMLDSLIDLHYMRTKKMEEEFQSHLQRLEQEFSNERNVMTKTHKAQRKEMKDMLAEMKTEFDEAISEKRQEFETTREELKNKNTEDYNVLRISLEANIEELERRIEKTHETYLANTEVKTMSFKALVAKDAITARIIEQRMRRLIHLHETLAYWRVRIATNSKEWEEANKALRDEKDRLNKHYLDLKRTLDRLYTSEHQKLKAISKHVMNATKDLKNKLQLTERLQLLAKYNSRMETEAEKLFPFDPLHCSTIPTVPGMKLEQELALDNESGKEIREDSHSTVAVVATSMVVPSARHSSMMGVDIPLPSQDPEEPTSEGNPSDFRWSSYALDESGNEVEELSYLSKFNKRFNKVMLDKLANEMERNNLSEENMQLSTALANYLDKFTSPERTKTGYSALVAVKQKPSSPRQLLSPPYLLPVRKPKKVAAE</sequence>
<feature type="region of interest" description="Disordered" evidence="13">
    <location>
        <begin position="425"/>
        <end position="449"/>
    </location>
</feature>
<feature type="domain" description="Dynein regulatory complex protein 1/2 N-terminal" evidence="14">
    <location>
        <begin position="28"/>
        <end position="121"/>
    </location>
</feature>
<keyword evidence="4 12" id="KW-0175">Coiled coil</keyword>
<evidence type="ECO:0000313" key="15">
    <source>
        <dbReference type="EMBL" id="CAK9228486.1"/>
    </source>
</evidence>
<keyword evidence="2" id="KW-0963">Cytoplasm</keyword>
<evidence type="ECO:0000256" key="9">
    <source>
        <dbReference type="ARBA" id="ARBA00038424"/>
    </source>
</evidence>
<reference evidence="15" key="1">
    <citation type="submission" date="2024-02" db="EMBL/GenBank/DDBJ databases">
        <authorList>
            <consortium name="ELIXIR-Norway"/>
            <consortium name="Elixir Norway"/>
        </authorList>
    </citation>
    <scope>NUCLEOTIDE SEQUENCE</scope>
</reference>
<evidence type="ECO:0000256" key="1">
    <source>
        <dbReference type="ARBA" id="ARBA00004611"/>
    </source>
</evidence>
<name>A0ABP0URK6_9BRYO</name>
<evidence type="ECO:0000256" key="12">
    <source>
        <dbReference type="SAM" id="Coils"/>
    </source>
</evidence>
<dbReference type="InterPro" id="IPR039505">
    <property type="entry name" value="DRC1/2_N"/>
</dbReference>
<keyword evidence="3" id="KW-0282">Flagellum</keyword>
<evidence type="ECO:0000256" key="5">
    <source>
        <dbReference type="ARBA" id="ARBA00023069"/>
    </source>
</evidence>
<proteinExistence type="inferred from homology"/>
<keyword evidence="16" id="KW-1185">Reference proteome</keyword>
<evidence type="ECO:0000256" key="11">
    <source>
        <dbReference type="ARBA" id="ARBA00045865"/>
    </source>
</evidence>
<protein>
    <recommendedName>
        <fullName evidence="10">Dynein regulatory complex subunit 2</fullName>
    </recommendedName>
</protein>
<comment type="subcellular location">
    <subcellularLocation>
        <location evidence="1">Cytoplasm</location>
        <location evidence="1">Cytoskeleton</location>
        <location evidence="1">Flagellum axoneme</location>
    </subcellularLocation>
    <subcellularLocation>
        <location evidence="8">Cytoplasm</location>
        <location evidence="8">Cytoskeleton</location>
        <location evidence="8">Flagellum basal body</location>
    </subcellularLocation>
</comment>
<feature type="coiled-coil region" evidence="12">
    <location>
        <begin position="100"/>
        <end position="233"/>
    </location>
</feature>
<evidence type="ECO:0000256" key="13">
    <source>
        <dbReference type="SAM" id="MobiDB-lite"/>
    </source>
</evidence>
<evidence type="ECO:0000256" key="3">
    <source>
        <dbReference type="ARBA" id="ARBA00022846"/>
    </source>
</evidence>
<comment type="similarity">
    <text evidence="9">Belongs to the DRC2 family.</text>
</comment>
<comment type="function">
    <text evidence="11">Component of the nexin-dynein regulatory complex (N-DRC), a key regulator of ciliary/flagellar motility which maintains the alignment and integrity of the distal axoneme and regulates microtubule sliding in motile axonemes. Plays a critical role in the assembly of N-DRC and also stabilizes the assembly of multiple inner dynein arms and radial spokes. Coassembles with DRC1 to form a central scaffold needed for assembly of the N-DRC and its attachment to the outer doublet microtubules.</text>
</comment>
<evidence type="ECO:0000256" key="2">
    <source>
        <dbReference type="ARBA" id="ARBA00022490"/>
    </source>
</evidence>
<evidence type="ECO:0000256" key="10">
    <source>
        <dbReference type="ARBA" id="ARBA00040899"/>
    </source>
</evidence>
<evidence type="ECO:0000259" key="14">
    <source>
        <dbReference type="Pfam" id="PF14772"/>
    </source>
</evidence>
<dbReference type="InterPro" id="IPR039750">
    <property type="entry name" value="DRC1/DRC2"/>
</dbReference>
<organism evidence="15 16">
    <name type="scientific">Sphagnum troendelagicum</name>
    <dbReference type="NCBI Taxonomy" id="128251"/>
    <lineage>
        <taxon>Eukaryota</taxon>
        <taxon>Viridiplantae</taxon>
        <taxon>Streptophyta</taxon>
        <taxon>Embryophyta</taxon>
        <taxon>Bryophyta</taxon>
        <taxon>Sphagnophytina</taxon>
        <taxon>Sphagnopsida</taxon>
        <taxon>Sphagnales</taxon>
        <taxon>Sphagnaceae</taxon>
        <taxon>Sphagnum</taxon>
    </lineage>
</organism>
<dbReference type="PANTHER" id="PTHR21625">
    <property type="entry name" value="NYD-SP28 PROTEIN"/>
    <property type="match status" value="1"/>
</dbReference>
<feature type="coiled-coil region" evidence="12">
    <location>
        <begin position="284"/>
        <end position="311"/>
    </location>
</feature>
<keyword evidence="7" id="KW-0966">Cell projection</keyword>
<accession>A0ABP0URK6</accession>
<keyword evidence="5" id="KW-0969">Cilium</keyword>
<gene>
    <name evidence="15" type="ORF">CSSPTR1EN2_LOCUS19126</name>
</gene>
<dbReference type="EMBL" id="OZ019898">
    <property type="protein sequence ID" value="CAK9228486.1"/>
    <property type="molecule type" value="Genomic_DNA"/>
</dbReference>
<dbReference type="Proteomes" id="UP001497512">
    <property type="component" value="Chromosome 6"/>
</dbReference>
<evidence type="ECO:0000256" key="4">
    <source>
        <dbReference type="ARBA" id="ARBA00023054"/>
    </source>
</evidence>
<evidence type="ECO:0000313" key="16">
    <source>
        <dbReference type="Proteomes" id="UP001497512"/>
    </source>
</evidence>
<dbReference type="Pfam" id="PF14772">
    <property type="entry name" value="NYD-SP28"/>
    <property type="match status" value="1"/>
</dbReference>
<evidence type="ECO:0000256" key="7">
    <source>
        <dbReference type="ARBA" id="ARBA00023273"/>
    </source>
</evidence>